<feature type="compositionally biased region" description="Gly residues" evidence="1">
    <location>
        <begin position="175"/>
        <end position="186"/>
    </location>
</feature>
<feature type="compositionally biased region" description="Pro residues" evidence="1">
    <location>
        <begin position="59"/>
        <end position="68"/>
    </location>
</feature>
<proteinExistence type="predicted"/>
<dbReference type="GeneTree" id="ENSGT00940000157404"/>
<feature type="region of interest" description="Disordered" evidence="1">
    <location>
        <begin position="1"/>
        <end position="140"/>
    </location>
</feature>
<evidence type="ECO:0000256" key="1">
    <source>
        <dbReference type="SAM" id="MobiDB-lite"/>
    </source>
</evidence>
<evidence type="ECO:0000313" key="2">
    <source>
        <dbReference type="Ensembl" id="ENSAPLP00000020627.1"/>
    </source>
</evidence>
<feature type="region of interest" description="Disordered" evidence="1">
    <location>
        <begin position="164"/>
        <end position="199"/>
    </location>
</feature>
<dbReference type="GO" id="GO:0005654">
    <property type="term" value="C:nucleoplasm"/>
    <property type="evidence" value="ECO:0007669"/>
    <property type="project" value="TreeGrafter"/>
</dbReference>
<feature type="region of interest" description="Disordered" evidence="1">
    <location>
        <begin position="263"/>
        <end position="285"/>
    </location>
</feature>
<feature type="compositionally biased region" description="Pro residues" evidence="1">
    <location>
        <begin position="93"/>
        <end position="108"/>
    </location>
</feature>
<keyword evidence="3" id="KW-1185">Reference proteome</keyword>
<organism evidence="2 3">
    <name type="scientific">Anas platyrhynchos platyrhynchos</name>
    <name type="common">Northern mallard</name>
    <dbReference type="NCBI Taxonomy" id="8840"/>
    <lineage>
        <taxon>Eukaryota</taxon>
        <taxon>Metazoa</taxon>
        <taxon>Chordata</taxon>
        <taxon>Craniata</taxon>
        <taxon>Vertebrata</taxon>
        <taxon>Euteleostomi</taxon>
        <taxon>Archelosauria</taxon>
        <taxon>Archosauria</taxon>
        <taxon>Dinosauria</taxon>
        <taxon>Saurischia</taxon>
        <taxon>Theropoda</taxon>
        <taxon>Coelurosauria</taxon>
        <taxon>Aves</taxon>
        <taxon>Neognathae</taxon>
        <taxon>Galloanserae</taxon>
        <taxon>Anseriformes</taxon>
        <taxon>Anatidae</taxon>
        <taxon>Anatinae</taxon>
        <taxon>Anas</taxon>
    </lineage>
</organism>
<dbReference type="Proteomes" id="UP000016666">
    <property type="component" value="Chromosome 3"/>
</dbReference>
<protein>
    <recommendedName>
        <fullName evidence="4">Mono-ADP ribosylhydrolase 2</fullName>
    </recommendedName>
</protein>
<accession>A0A493T413</accession>
<dbReference type="GO" id="GO:0006974">
    <property type="term" value="P:DNA damage response"/>
    <property type="evidence" value="ECO:0007669"/>
    <property type="project" value="TreeGrafter"/>
</dbReference>
<dbReference type="Ensembl" id="ENSAPLT00000019346.1">
    <property type="protein sequence ID" value="ENSAPLP00000020627.1"/>
    <property type="gene ID" value="ENSAPLG00000012416.2"/>
</dbReference>
<dbReference type="AlphaFoldDB" id="A0A493T413"/>
<dbReference type="PANTHER" id="PTHR11106:SF104">
    <property type="entry name" value="ADP-RIBOSE GLYCOHYDROLASE MACROD2"/>
    <property type="match status" value="1"/>
</dbReference>
<feature type="compositionally biased region" description="Basic residues" evidence="1">
    <location>
        <begin position="15"/>
        <end position="28"/>
    </location>
</feature>
<dbReference type="Gene3D" id="3.40.220.10">
    <property type="entry name" value="Leucine Aminopeptidase, subunit E, domain 1"/>
    <property type="match status" value="1"/>
</dbReference>
<reference evidence="2 3" key="1">
    <citation type="submission" date="2017-10" db="EMBL/GenBank/DDBJ databases">
        <title>A new Pekin duck reference genome.</title>
        <authorList>
            <person name="Hou Z.-C."/>
            <person name="Zhou Z.-K."/>
            <person name="Zhu F."/>
            <person name="Hou S.-S."/>
        </authorList>
    </citation>
    <scope>NUCLEOTIDE SEQUENCE [LARGE SCALE GENOMIC DNA]</scope>
</reference>
<reference evidence="2" key="3">
    <citation type="submission" date="2025-09" db="UniProtKB">
        <authorList>
            <consortium name="Ensembl"/>
        </authorList>
    </citation>
    <scope>IDENTIFICATION</scope>
</reference>
<dbReference type="GO" id="GO:0140293">
    <property type="term" value="F:ADP-ribosylglutamate hydrolase activity"/>
    <property type="evidence" value="ECO:0007669"/>
    <property type="project" value="TreeGrafter"/>
</dbReference>
<dbReference type="PANTHER" id="PTHR11106">
    <property type="entry name" value="GANGLIOSIDE INDUCED DIFFERENTIATION ASSOCIATED PROTEIN 2-RELATED"/>
    <property type="match status" value="1"/>
</dbReference>
<dbReference type="GO" id="GO:0042278">
    <property type="term" value="P:purine nucleoside metabolic process"/>
    <property type="evidence" value="ECO:0007669"/>
    <property type="project" value="TreeGrafter"/>
</dbReference>
<dbReference type="InterPro" id="IPR043472">
    <property type="entry name" value="Macro_dom-like"/>
</dbReference>
<feature type="compositionally biased region" description="Low complexity" evidence="1">
    <location>
        <begin position="29"/>
        <end position="48"/>
    </location>
</feature>
<name>A0A493T413_ANAPP</name>
<reference evidence="2" key="2">
    <citation type="submission" date="2025-08" db="UniProtKB">
        <authorList>
            <consortium name="Ensembl"/>
        </authorList>
    </citation>
    <scope>IDENTIFICATION</scope>
</reference>
<evidence type="ECO:0000313" key="3">
    <source>
        <dbReference type="Proteomes" id="UP000016666"/>
    </source>
</evidence>
<sequence length="375" mass="39769">MHFSPPGRAGLGSRGPRRPQPGRRRVATRRSSGPRRQPGSRGGAAPPRAGRHRAAGPRAPSPGAPGAPRPLMSHQAPPAHTEGPGCGASSPCIPVPVPIPTRAPPLQAPPGRLARRARSGVGGGGGGRRRGLLSGGWRSQRAVGRGAGAAGVSCWSEACPSRQAPCGAGERRLHGAGGGGGGGGGRQQQRAARRPLHPPPVSLGNLQLKAAASHSAMYPGNKRKKIWREEKERLLKMTLEERRKEYSREYVALKDIPTWMEEMKSKNESDGENAKEEQQGKKSLSEKVSLYRGDITLLEVDAIVNAGYTRSPGMREDAPVCQDLSMVSVRGFLVQHCSSPGAVSMAGVLQACSEQLTDARKCLARETEYRAVTHN</sequence>
<evidence type="ECO:0008006" key="4">
    <source>
        <dbReference type="Google" id="ProtNLM"/>
    </source>
</evidence>
<dbReference type="GO" id="GO:0140291">
    <property type="term" value="P:peptidyl-glutamate ADP-deribosylation"/>
    <property type="evidence" value="ECO:0007669"/>
    <property type="project" value="TreeGrafter"/>
</dbReference>